<gene>
    <name evidence="3" type="ORF">MEUPH1_LOCUS10764</name>
</gene>
<feature type="region of interest" description="Disordered" evidence="1">
    <location>
        <begin position="107"/>
        <end position="164"/>
    </location>
</feature>
<feature type="signal peptide" evidence="2">
    <location>
        <begin position="1"/>
        <end position="21"/>
    </location>
</feature>
<keyword evidence="4" id="KW-1185">Reference proteome</keyword>
<evidence type="ECO:0000313" key="3">
    <source>
        <dbReference type="EMBL" id="CAI6354828.1"/>
    </source>
</evidence>
<accession>A0AAV0WG78</accession>
<feature type="chain" id="PRO_5043908929" description="Pheromone biosynthesis activating neuropeptide" evidence="2">
    <location>
        <begin position="22"/>
        <end position="206"/>
    </location>
</feature>
<dbReference type="Proteomes" id="UP001160148">
    <property type="component" value="Unassembled WGS sequence"/>
</dbReference>
<sequence>MTSITKTILLITAIIANSGYALDVSGDDIKESLSQFSHMSYNFQQDPPNPGRCDDISGCVTTERSFDYPLDRDYYRPIEPKEPMYSETLYAISKLPGLRERRQAVVKTKGSDDGPNSVMSLIARSSSPLRSMIRNRNRRSTPQTSSNKNTRVEEHTKVVTNRPATTVSNSQRLLLFLLTTLTMPYFVITPSHVHEDYVDTSKLYTS</sequence>
<evidence type="ECO:0000256" key="2">
    <source>
        <dbReference type="SAM" id="SignalP"/>
    </source>
</evidence>
<evidence type="ECO:0008006" key="5">
    <source>
        <dbReference type="Google" id="ProtNLM"/>
    </source>
</evidence>
<proteinExistence type="predicted"/>
<protein>
    <recommendedName>
        <fullName evidence="5">Pheromone biosynthesis activating neuropeptide</fullName>
    </recommendedName>
</protein>
<name>A0AAV0WG78_9HEMI</name>
<feature type="compositionally biased region" description="Polar residues" evidence="1">
    <location>
        <begin position="140"/>
        <end position="149"/>
    </location>
</feature>
<evidence type="ECO:0000313" key="4">
    <source>
        <dbReference type="Proteomes" id="UP001160148"/>
    </source>
</evidence>
<evidence type="ECO:0000256" key="1">
    <source>
        <dbReference type="SAM" id="MobiDB-lite"/>
    </source>
</evidence>
<organism evidence="3 4">
    <name type="scientific">Macrosiphum euphorbiae</name>
    <name type="common">potato aphid</name>
    <dbReference type="NCBI Taxonomy" id="13131"/>
    <lineage>
        <taxon>Eukaryota</taxon>
        <taxon>Metazoa</taxon>
        <taxon>Ecdysozoa</taxon>
        <taxon>Arthropoda</taxon>
        <taxon>Hexapoda</taxon>
        <taxon>Insecta</taxon>
        <taxon>Pterygota</taxon>
        <taxon>Neoptera</taxon>
        <taxon>Paraneoptera</taxon>
        <taxon>Hemiptera</taxon>
        <taxon>Sternorrhyncha</taxon>
        <taxon>Aphidomorpha</taxon>
        <taxon>Aphidoidea</taxon>
        <taxon>Aphididae</taxon>
        <taxon>Macrosiphini</taxon>
        <taxon>Macrosiphum</taxon>
    </lineage>
</organism>
<comment type="caution">
    <text evidence="3">The sequence shown here is derived from an EMBL/GenBank/DDBJ whole genome shotgun (WGS) entry which is preliminary data.</text>
</comment>
<dbReference type="AlphaFoldDB" id="A0AAV0WG78"/>
<dbReference type="EMBL" id="CARXXK010000002">
    <property type="protein sequence ID" value="CAI6354828.1"/>
    <property type="molecule type" value="Genomic_DNA"/>
</dbReference>
<keyword evidence="2" id="KW-0732">Signal</keyword>
<feature type="compositionally biased region" description="Polar residues" evidence="1">
    <location>
        <begin position="117"/>
        <end position="129"/>
    </location>
</feature>
<reference evidence="3 4" key="1">
    <citation type="submission" date="2023-01" db="EMBL/GenBank/DDBJ databases">
        <authorList>
            <person name="Whitehead M."/>
        </authorList>
    </citation>
    <scope>NUCLEOTIDE SEQUENCE [LARGE SCALE GENOMIC DNA]</scope>
</reference>